<evidence type="ECO:0000313" key="1">
    <source>
        <dbReference type="EMBL" id="SVC90791.1"/>
    </source>
</evidence>
<evidence type="ECO:0008006" key="2">
    <source>
        <dbReference type="Google" id="ProtNLM"/>
    </source>
</evidence>
<reference evidence="1" key="1">
    <citation type="submission" date="2018-05" db="EMBL/GenBank/DDBJ databases">
        <authorList>
            <person name="Lanie J.A."/>
            <person name="Ng W.-L."/>
            <person name="Kazmierczak K.M."/>
            <person name="Andrzejewski T.M."/>
            <person name="Davidsen T.M."/>
            <person name="Wayne K.J."/>
            <person name="Tettelin H."/>
            <person name="Glass J.I."/>
            <person name="Rusch D."/>
            <person name="Podicherti R."/>
            <person name="Tsui H.-C.T."/>
            <person name="Winkler M.E."/>
        </authorList>
    </citation>
    <scope>NUCLEOTIDE SEQUENCE</scope>
</reference>
<feature type="non-terminal residue" evidence="1">
    <location>
        <position position="236"/>
    </location>
</feature>
<name>A0A382R2G6_9ZZZZ</name>
<protein>
    <recommendedName>
        <fullName evidence="2">DUF1501 domain-containing protein</fullName>
    </recommendedName>
</protein>
<proteinExistence type="predicted"/>
<dbReference type="Pfam" id="PF07394">
    <property type="entry name" value="DUF1501"/>
    <property type="match status" value="1"/>
</dbReference>
<dbReference type="InterPro" id="IPR010869">
    <property type="entry name" value="DUF1501"/>
</dbReference>
<organism evidence="1">
    <name type="scientific">marine metagenome</name>
    <dbReference type="NCBI Taxonomy" id="408172"/>
    <lineage>
        <taxon>unclassified sequences</taxon>
        <taxon>metagenomes</taxon>
        <taxon>ecological metagenomes</taxon>
    </lineage>
</organism>
<gene>
    <name evidence="1" type="ORF">METZ01_LOCUS343645</name>
</gene>
<dbReference type="EMBL" id="UINC01117981">
    <property type="protein sequence ID" value="SVC90791.1"/>
    <property type="molecule type" value="Genomic_DNA"/>
</dbReference>
<dbReference type="AlphaFoldDB" id="A0A382R2G6"/>
<sequence>MPTSQTIALGRSPFGVSRRAAIRAGALGLLGGLGMNDLARLRATPGTGSAISTGRAKSVIYVFLSGGLAQHESFDMKPDAPIENRGEFNPIPTKTDGIQICEHLPRLAKLSNKWALVRSLTHRHNEHSQGHHVMLTGRSEEPAGFKPNKPQETDDPSIAAICNSLLRPRRAAPTPVVVMPDKIVHRTGRVIPGQFAGRMGKAHDPWLLEVSPYHPLHYGAYPEYLFHHATGKMEDA</sequence>
<accession>A0A382R2G6</accession>